<evidence type="ECO:0000313" key="1">
    <source>
        <dbReference type="EMBL" id="MPC35046.1"/>
    </source>
</evidence>
<accession>A0A5B7EP61</accession>
<dbReference type="Proteomes" id="UP000324222">
    <property type="component" value="Unassembled WGS sequence"/>
</dbReference>
<organism evidence="1 2">
    <name type="scientific">Portunus trituberculatus</name>
    <name type="common">Swimming crab</name>
    <name type="synonym">Neptunus trituberculatus</name>
    <dbReference type="NCBI Taxonomy" id="210409"/>
    <lineage>
        <taxon>Eukaryota</taxon>
        <taxon>Metazoa</taxon>
        <taxon>Ecdysozoa</taxon>
        <taxon>Arthropoda</taxon>
        <taxon>Crustacea</taxon>
        <taxon>Multicrustacea</taxon>
        <taxon>Malacostraca</taxon>
        <taxon>Eumalacostraca</taxon>
        <taxon>Eucarida</taxon>
        <taxon>Decapoda</taxon>
        <taxon>Pleocyemata</taxon>
        <taxon>Brachyura</taxon>
        <taxon>Eubrachyura</taxon>
        <taxon>Portunoidea</taxon>
        <taxon>Portunidae</taxon>
        <taxon>Portuninae</taxon>
        <taxon>Portunus</taxon>
    </lineage>
</organism>
<evidence type="ECO:0000313" key="2">
    <source>
        <dbReference type="Proteomes" id="UP000324222"/>
    </source>
</evidence>
<comment type="caution">
    <text evidence="1">The sequence shown here is derived from an EMBL/GenBank/DDBJ whole genome shotgun (WGS) entry which is preliminary data.</text>
</comment>
<protein>
    <submittedName>
        <fullName evidence="1">Uncharacterized protein</fullName>
    </submittedName>
</protein>
<gene>
    <name evidence="1" type="ORF">E2C01_028456</name>
</gene>
<dbReference type="AlphaFoldDB" id="A0A5B7EP61"/>
<proteinExistence type="predicted"/>
<name>A0A5B7EP61_PORTR</name>
<keyword evidence="2" id="KW-1185">Reference proteome</keyword>
<reference evidence="1 2" key="1">
    <citation type="submission" date="2019-05" db="EMBL/GenBank/DDBJ databases">
        <title>Another draft genome of Portunus trituberculatus and its Hox gene families provides insights of decapod evolution.</title>
        <authorList>
            <person name="Jeong J.-H."/>
            <person name="Song I."/>
            <person name="Kim S."/>
            <person name="Choi T."/>
            <person name="Kim D."/>
            <person name="Ryu S."/>
            <person name="Kim W."/>
        </authorList>
    </citation>
    <scope>NUCLEOTIDE SEQUENCE [LARGE SCALE GENOMIC DNA]</scope>
    <source>
        <tissue evidence="1">Muscle</tissue>
    </source>
</reference>
<dbReference type="EMBL" id="VSRR010003187">
    <property type="protein sequence ID" value="MPC35046.1"/>
    <property type="molecule type" value="Genomic_DNA"/>
</dbReference>
<sequence>MGLLHLQLEMSAMKDVYKVVSAQETHHVLLCYRVCLVDHDLHFLCQLGKRFAFASPLHLQMCHVHLFLLEVAEAAPQDF</sequence>